<feature type="transmembrane region" description="Helical" evidence="1">
    <location>
        <begin position="186"/>
        <end position="207"/>
    </location>
</feature>
<dbReference type="EMBL" id="FNET01000006">
    <property type="protein sequence ID" value="SDK65230.1"/>
    <property type="molecule type" value="Genomic_DNA"/>
</dbReference>
<keyword evidence="1" id="KW-0472">Membrane</keyword>
<feature type="transmembrane region" description="Helical" evidence="1">
    <location>
        <begin position="467"/>
        <end position="489"/>
    </location>
</feature>
<gene>
    <name evidence="2" type="ORF">SAMN04488074_106324</name>
</gene>
<evidence type="ECO:0000313" key="2">
    <source>
        <dbReference type="EMBL" id="SDK65230.1"/>
    </source>
</evidence>
<dbReference type="Pfam" id="PF20176">
    <property type="entry name" value="DUF6541"/>
    <property type="match status" value="1"/>
</dbReference>
<feature type="transmembrane region" description="Helical" evidence="1">
    <location>
        <begin position="27"/>
        <end position="46"/>
    </location>
</feature>
<feature type="transmembrane region" description="Helical" evidence="1">
    <location>
        <begin position="238"/>
        <end position="257"/>
    </location>
</feature>
<keyword evidence="1" id="KW-1133">Transmembrane helix</keyword>
<reference evidence="3" key="1">
    <citation type="submission" date="2016-10" db="EMBL/GenBank/DDBJ databases">
        <authorList>
            <person name="Varghese N."/>
            <person name="Submissions S."/>
        </authorList>
    </citation>
    <scope>NUCLEOTIDE SEQUENCE [LARGE SCALE GENOMIC DNA]</scope>
    <source>
        <strain evidence="3">DSM 44796</strain>
    </source>
</reference>
<evidence type="ECO:0000256" key="1">
    <source>
        <dbReference type="SAM" id="Phobius"/>
    </source>
</evidence>
<feature type="transmembrane region" description="Helical" evidence="1">
    <location>
        <begin position="58"/>
        <end position="76"/>
    </location>
</feature>
<organism evidence="2 3">
    <name type="scientific">Lentzea albidocapillata subsp. violacea</name>
    <dbReference type="NCBI Taxonomy" id="128104"/>
    <lineage>
        <taxon>Bacteria</taxon>
        <taxon>Bacillati</taxon>
        <taxon>Actinomycetota</taxon>
        <taxon>Actinomycetes</taxon>
        <taxon>Pseudonocardiales</taxon>
        <taxon>Pseudonocardiaceae</taxon>
        <taxon>Lentzea</taxon>
    </lineage>
</organism>
<feature type="transmembrane region" description="Helical" evidence="1">
    <location>
        <begin position="96"/>
        <end position="114"/>
    </location>
</feature>
<protein>
    <recommendedName>
        <fullName evidence="4">4-amino-4-deoxy-L-arabinose transferase</fullName>
    </recommendedName>
</protein>
<feature type="transmembrane region" description="Helical" evidence="1">
    <location>
        <begin position="390"/>
        <end position="406"/>
    </location>
</feature>
<feature type="transmembrane region" description="Helical" evidence="1">
    <location>
        <begin position="426"/>
        <end position="446"/>
    </location>
</feature>
<accession>A0A1G9DN54</accession>
<dbReference type="InterPro" id="IPR046671">
    <property type="entry name" value="DUF6541"/>
</dbReference>
<proteinExistence type="predicted"/>
<dbReference type="AlphaFoldDB" id="A0A1G9DN54"/>
<keyword evidence="1" id="KW-0812">Transmembrane</keyword>
<dbReference type="RefSeq" id="WP_090006744.1">
    <property type="nucleotide sequence ID" value="NZ_FNET01000006.1"/>
</dbReference>
<feature type="transmembrane region" description="Helical" evidence="1">
    <location>
        <begin position="368"/>
        <end position="385"/>
    </location>
</feature>
<feature type="transmembrane region" description="Helical" evidence="1">
    <location>
        <begin position="314"/>
        <end position="336"/>
    </location>
</feature>
<sequence>MGALVILAFWLPGLVVGFALRLRGWLLAGAAPVLTFGTVAVGALVLGKLGVEWTMLSVVLWTLVLAFVTGAITWLVHRRVADSPDETPKRTLGEHLLIVGGVVLGMAVGAVTYWRGIGQRLDTINQDWDAPFHGNAIRWISEHHNSLPSSLAPTANLPGKLDYFYPNTYHAFLAPMLDNFAAMPQLLNLAVFGVLLAWPIGIAAFALSWRLPPLAVAAAAAVSTWFTAFPYDSLWRGPLWPFVAAVALLPAALALVRKLFTDRGLTGPIAVSIALAGMVGLHTSLAFIILVYAVTLLLAMVFKFEPIDWKAQALPLLTVVVIAIVAVVPVALPALAPVAGVTGAQWPEFASPVEGFGQILLFSPVNEYPQWFLGFAAFAGIVLMVRNRILPWLVASYAILGMAYAATASLNNDFVNMISGPFYNDAWRIATLLSLAGSVAIGYLVWTLGEKLPARVREKVGPKRAAYVTPLTIALVFLAVLGVVGKAAYIGRNSYRLALNNREDETVRRGEREAYQWLAQNAKGTVVMNDRLDGSVWMYALAGVRPAEWQFYGAPDNSAAHELTLHLNELATNAKVRKAVDTLGIRYVLYGKGLVRKDWPRSPGIDDLGNYPEIARKVYENPDATVYELIKPGDGNQRWP</sequence>
<evidence type="ECO:0008006" key="4">
    <source>
        <dbReference type="Google" id="ProtNLM"/>
    </source>
</evidence>
<dbReference type="Proteomes" id="UP000199682">
    <property type="component" value="Unassembled WGS sequence"/>
</dbReference>
<feature type="transmembrane region" description="Helical" evidence="1">
    <location>
        <begin position="269"/>
        <end position="302"/>
    </location>
</feature>
<name>A0A1G9DN54_9PSEU</name>
<evidence type="ECO:0000313" key="3">
    <source>
        <dbReference type="Proteomes" id="UP000199682"/>
    </source>
</evidence>